<dbReference type="SMART" id="SM00797">
    <property type="entry name" value="AHS2"/>
    <property type="match status" value="1"/>
</dbReference>
<dbReference type="PANTHER" id="PTHR43309">
    <property type="entry name" value="5-OXOPROLINASE SUBUNIT C"/>
    <property type="match status" value="1"/>
</dbReference>
<dbReference type="AlphaFoldDB" id="A0A401UCP3"/>
<sequence length="325" mass="35883">MSILIQKAGIQDSFQDSGRFGLQHLGINVGGAMDMAAMQVANALVGNDITEAVLEFSFPAPVIQFNQTALLCLAGADFGAVLDGKSLAMHQPFVVVKGCVLSFKKWKTGSYAYLAVQGGFILDKWKKSYSTNLKVNAGGWQGRRLKKGDEIYFKKIFTKAIQTHILPWLGNTSGLSFTREKIRVITGNEWNWMLKASQKVFSKQQYVVTKVSDRMGCRLKGEKLSKQVKEELVSSAVSFGSIQLLPDGQLIILMADHQTTGGYPRIAHVISADRSAVAQFRPGEIFSFEVVSLAVAEEAYLAQRLWLQQLVSGAMYKLKQYDLIA</sequence>
<accession>A0A401UCP3</accession>
<dbReference type="NCBIfam" id="TIGR00724">
    <property type="entry name" value="urea_amlyse_rel"/>
    <property type="match status" value="1"/>
</dbReference>
<comment type="caution">
    <text evidence="5">The sequence shown here is derived from an EMBL/GenBank/DDBJ whole genome shotgun (WGS) entry which is preliminary data.</text>
</comment>
<dbReference type="Proteomes" id="UP000288227">
    <property type="component" value="Unassembled WGS sequence"/>
</dbReference>
<dbReference type="Pfam" id="PF02626">
    <property type="entry name" value="CT_A_B"/>
    <property type="match status" value="1"/>
</dbReference>
<dbReference type="GO" id="GO:0005524">
    <property type="term" value="F:ATP binding"/>
    <property type="evidence" value="ECO:0007669"/>
    <property type="project" value="UniProtKB-KW"/>
</dbReference>
<dbReference type="InterPro" id="IPR029000">
    <property type="entry name" value="Cyclophilin-like_dom_sf"/>
</dbReference>
<proteinExistence type="predicted"/>
<evidence type="ECO:0000256" key="2">
    <source>
        <dbReference type="ARBA" id="ARBA00022801"/>
    </source>
</evidence>
<dbReference type="InterPro" id="IPR003778">
    <property type="entry name" value="CT_A_B"/>
</dbReference>
<evidence type="ECO:0000313" key="5">
    <source>
        <dbReference type="EMBL" id="GCC52656.1"/>
    </source>
</evidence>
<dbReference type="RefSeq" id="WP_127123312.1">
    <property type="nucleotide sequence ID" value="NZ_BHXQ01000005.1"/>
</dbReference>
<keyword evidence="3" id="KW-0067">ATP-binding</keyword>
<dbReference type="SUPFAM" id="SSF50891">
    <property type="entry name" value="Cyclophilin-like"/>
    <property type="match status" value="1"/>
</dbReference>
<evidence type="ECO:0000259" key="4">
    <source>
        <dbReference type="SMART" id="SM00797"/>
    </source>
</evidence>
<feature type="domain" description="Carboxyltransferase" evidence="4">
    <location>
        <begin position="24"/>
        <end position="306"/>
    </location>
</feature>
<keyword evidence="6" id="KW-1185">Reference proteome</keyword>
<dbReference type="EMBL" id="BHXQ01000005">
    <property type="protein sequence ID" value="GCC52656.1"/>
    <property type="molecule type" value="Genomic_DNA"/>
</dbReference>
<keyword evidence="1" id="KW-0547">Nucleotide-binding</keyword>
<keyword evidence="2" id="KW-0378">Hydrolase</keyword>
<reference evidence="5 6" key="1">
    <citation type="submission" date="2018-11" db="EMBL/GenBank/DDBJ databases">
        <title>Chryseotalea sanarue gen. nov., sp., nov., a member of the family Cytophagaceae, isolated from a brackish lake in Hamamatsu Japan.</title>
        <authorList>
            <person name="Maejima Y."/>
            <person name="Iino T."/>
            <person name="Muraguchi Y."/>
            <person name="Fukuda K."/>
            <person name="Ohkuma M."/>
            <person name="Moriuchi R."/>
            <person name="Dohra H."/>
            <person name="Kimbara K."/>
            <person name="Shintani M."/>
        </authorList>
    </citation>
    <scope>NUCLEOTIDE SEQUENCE [LARGE SCALE GENOMIC DNA]</scope>
    <source>
        <strain evidence="5 6">Ys</strain>
    </source>
</reference>
<protein>
    <recommendedName>
        <fullName evidence="4">Carboxyltransferase domain-containing protein</fullName>
    </recommendedName>
</protein>
<gene>
    <name evidence="5" type="ORF">SanaruYs_28940</name>
</gene>
<evidence type="ECO:0000256" key="3">
    <source>
        <dbReference type="ARBA" id="ARBA00022840"/>
    </source>
</evidence>
<dbReference type="Gene3D" id="2.40.100.10">
    <property type="entry name" value="Cyclophilin-like"/>
    <property type="match status" value="1"/>
</dbReference>
<dbReference type="GO" id="GO:0016787">
    <property type="term" value="F:hydrolase activity"/>
    <property type="evidence" value="ECO:0007669"/>
    <property type="project" value="UniProtKB-KW"/>
</dbReference>
<evidence type="ECO:0000256" key="1">
    <source>
        <dbReference type="ARBA" id="ARBA00022741"/>
    </source>
</evidence>
<dbReference type="PANTHER" id="PTHR43309:SF5">
    <property type="entry name" value="5-OXOPROLINASE SUBUNIT C"/>
    <property type="match status" value="1"/>
</dbReference>
<dbReference type="OrthoDB" id="9782422at2"/>
<organism evidence="5 6">
    <name type="scientific">Chryseotalea sanaruensis</name>
    <dbReference type="NCBI Taxonomy" id="2482724"/>
    <lineage>
        <taxon>Bacteria</taxon>
        <taxon>Pseudomonadati</taxon>
        <taxon>Bacteroidota</taxon>
        <taxon>Cytophagia</taxon>
        <taxon>Cytophagales</taxon>
        <taxon>Chryseotaleaceae</taxon>
        <taxon>Chryseotalea</taxon>
    </lineage>
</organism>
<evidence type="ECO:0000313" key="6">
    <source>
        <dbReference type="Proteomes" id="UP000288227"/>
    </source>
</evidence>
<name>A0A401UCP3_9BACT</name>
<dbReference type="InterPro" id="IPR052708">
    <property type="entry name" value="PxpC"/>
</dbReference>